<dbReference type="FunFam" id="1.10.10.10:FF:000001">
    <property type="entry name" value="LysR family transcriptional regulator"/>
    <property type="match status" value="1"/>
</dbReference>
<dbReference type="InterPro" id="IPR000847">
    <property type="entry name" value="LysR_HTH_N"/>
</dbReference>
<feature type="domain" description="HTH lysR-type" evidence="5">
    <location>
        <begin position="2"/>
        <end position="59"/>
    </location>
</feature>
<dbReference type="EMBL" id="QNRK01000005">
    <property type="protein sequence ID" value="RBP16491.1"/>
    <property type="molecule type" value="Genomic_DNA"/>
</dbReference>
<comment type="similarity">
    <text evidence="1">Belongs to the LysR transcriptional regulatory family.</text>
</comment>
<gene>
    <name evidence="6" type="ORF">DFR50_105134</name>
</gene>
<protein>
    <submittedName>
        <fullName evidence="6">DNA-binding transcriptional LysR family regulator</fullName>
    </submittedName>
</protein>
<dbReference type="InterPro" id="IPR050176">
    <property type="entry name" value="LTTR"/>
</dbReference>
<keyword evidence="2" id="KW-0805">Transcription regulation</keyword>
<dbReference type="Gene3D" id="1.10.10.10">
    <property type="entry name" value="Winged helix-like DNA-binding domain superfamily/Winged helix DNA-binding domain"/>
    <property type="match status" value="1"/>
</dbReference>
<dbReference type="SUPFAM" id="SSF53850">
    <property type="entry name" value="Periplasmic binding protein-like II"/>
    <property type="match status" value="1"/>
</dbReference>
<evidence type="ECO:0000256" key="1">
    <source>
        <dbReference type="ARBA" id="ARBA00009437"/>
    </source>
</evidence>
<evidence type="ECO:0000256" key="3">
    <source>
        <dbReference type="ARBA" id="ARBA00023125"/>
    </source>
</evidence>
<dbReference type="Gene3D" id="3.40.190.10">
    <property type="entry name" value="Periplasmic binding protein-like II"/>
    <property type="match status" value="2"/>
</dbReference>
<dbReference type="SUPFAM" id="SSF46785">
    <property type="entry name" value="Winged helix' DNA-binding domain"/>
    <property type="match status" value="1"/>
</dbReference>
<dbReference type="GO" id="GO:0003700">
    <property type="term" value="F:DNA-binding transcription factor activity"/>
    <property type="evidence" value="ECO:0007669"/>
    <property type="project" value="InterPro"/>
</dbReference>
<dbReference type="InterPro" id="IPR036388">
    <property type="entry name" value="WH-like_DNA-bd_sf"/>
</dbReference>
<dbReference type="Pfam" id="PF00126">
    <property type="entry name" value="HTH_1"/>
    <property type="match status" value="1"/>
</dbReference>
<evidence type="ECO:0000313" key="7">
    <source>
        <dbReference type="Proteomes" id="UP000253529"/>
    </source>
</evidence>
<dbReference type="PRINTS" id="PR00039">
    <property type="entry name" value="HTHLYSR"/>
</dbReference>
<dbReference type="PROSITE" id="PS50931">
    <property type="entry name" value="HTH_LYSR"/>
    <property type="match status" value="1"/>
</dbReference>
<dbReference type="AlphaFoldDB" id="A0A366FPK1"/>
<dbReference type="Pfam" id="PF03466">
    <property type="entry name" value="LysR_substrate"/>
    <property type="match status" value="1"/>
</dbReference>
<comment type="caution">
    <text evidence="6">The sequence shown here is derived from an EMBL/GenBank/DDBJ whole genome shotgun (WGS) entry which is preliminary data.</text>
</comment>
<dbReference type="Proteomes" id="UP000253529">
    <property type="component" value="Unassembled WGS sequence"/>
</dbReference>
<dbReference type="PANTHER" id="PTHR30579:SF7">
    <property type="entry name" value="HTH-TYPE TRANSCRIPTIONAL REGULATOR LRHA-RELATED"/>
    <property type="match status" value="1"/>
</dbReference>
<dbReference type="InterPro" id="IPR036390">
    <property type="entry name" value="WH_DNA-bd_sf"/>
</dbReference>
<sequence length="287" mass="30743">MLDTDQLRSFLAIVDTGSFTKAADRVHKTQSAVSMHVRRLEEQLGCALFVKQGRGTRLTAEGESLIDFARRIVHIEAGAVAALSRKGLRGAVRLGIPDDYAETYLAAILGRFTRKHPMVEVSVACEGSPELAQQVSVGALELALVTDHPGLHGFELLHEQPLVWAASERFHVDAGAPIPLALGAVSCLWRREADDALAEAERQTRGLVFSKNFSAIGAVVRAGLAATTLPESMVGEGLRMLGPEEGLPPLPPTRMGLIHAAGHPSEETKALANAIRETISLAMRRAA</sequence>
<organism evidence="6 7">
    <name type="scientific">Roseiarcus fermentans</name>
    <dbReference type="NCBI Taxonomy" id="1473586"/>
    <lineage>
        <taxon>Bacteria</taxon>
        <taxon>Pseudomonadati</taxon>
        <taxon>Pseudomonadota</taxon>
        <taxon>Alphaproteobacteria</taxon>
        <taxon>Hyphomicrobiales</taxon>
        <taxon>Roseiarcaceae</taxon>
        <taxon>Roseiarcus</taxon>
    </lineage>
</organism>
<proteinExistence type="inferred from homology"/>
<keyword evidence="3 6" id="KW-0238">DNA-binding</keyword>
<evidence type="ECO:0000256" key="4">
    <source>
        <dbReference type="ARBA" id="ARBA00023163"/>
    </source>
</evidence>
<keyword evidence="7" id="KW-1185">Reference proteome</keyword>
<accession>A0A366FPK1</accession>
<dbReference type="PANTHER" id="PTHR30579">
    <property type="entry name" value="TRANSCRIPTIONAL REGULATOR"/>
    <property type="match status" value="1"/>
</dbReference>
<evidence type="ECO:0000256" key="2">
    <source>
        <dbReference type="ARBA" id="ARBA00023015"/>
    </source>
</evidence>
<evidence type="ECO:0000259" key="5">
    <source>
        <dbReference type="PROSITE" id="PS50931"/>
    </source>
</evidence>
<dbReference type="GO" id="GO:0003677">
    <property type="term" value="F:DNA binding"/>
    <property type="evidence" value="ECO:0007669"/>
    <property type="project" value="UniProtKB-KW"/>
</dbReference>
<keyword evidence="4" id="KW-0804">Transcription</keyword>
<reference evidence="6 7" key="1">
    <citation type="submission" date="2018-06" db="EMBL/GenBank/DDBJ databases">
        <title>Genomic Encyclopedia of Type Strains, Phase IV (KMG-IV): sequencing the most valuable type-strain genomes for metagenomic binning, comparative biology and taxonomic classification.</title>
        <authorList>
            <person name="Goeker M."/>
        </authorList>
    </citation>
    <scope>NUCLEOTIDE SEQUENCE [LARGE SCALE GENOMIC DNA]</scope>
    <source>
        <strain evidence="6 7">DSM 24875</strain>
    </source>
</reference>
<name>A0A366FPK1_9HYPH</name>
<dbReference type="RefSeq" id="WP_245427364.1">
    <property type="nucleotide sequence ID" value="NZ_QNRK01000005.1"/>
</dbReference>
<evidence type="ECO:0000313" key="6">
    <source>
        <dbReference type="EMBL" id="RBP16491.1"/>
    </source>
</evidence>
<dbReference type="InterPro" id="IPR005119">
    <property type="entry name" value="LysR_subst-bd"/>
</dbReference>